<protein>
    <submittedName>
        <fullName evidence="1">Uncharacterized protein</fullName>
    </submittedName>
</protein>
<evidence type="ECO:0000313" key="1">
    <source>
        <dbReference type="EMBL" id="KAA6322414.1"/>
    </source>
</evidence>
<accession>A0A5J4QNC1</accession>
<dbReference type="EMBL" id="SNRY01003052">
    <property type="protein sequence ID" value="KAA6322414.1"/>
    <property type="molecule type" value="Genomic_DNA"/>
</dbReference>
<organism evidence="1">
    <name type="scientific">termite gut metagenome</name>
    <dbReference type="NCBI Taxonomy" id="433724"/>
    <lineage>
        <taxon>unclassified sequences</taxon>
        <taxon>metagenomes</taxon>
        <taxon>organismal metagenomes</taxon>
    </lineage>
</organism>
<comment type="caution">
    <text evidence="1">The sequence shown here is derived from an EMBL/GenBank/DDBJ whole genome shotgun (WGS) entry which is preliminary data.</text>
</comment>
<sequence>MENIFDKIRHSFLNELTEEGDFWRIFRFETLIDLIRVNLLCFQKQKNELYLFKIINYSLKIELLNILSPIELVDNLQESFDKFNKDSTFISDKLDILLAEISNHYCKDSKTSISDINIEIEKVDNVLIKTIAFDSIINQIIYKSIDLLDI</sequence>
<reference evidence="1" key="1">
    <citation type="submission" date="2019-03" db="EMBL/GenBank/DDBJ databases">
        <title>Single cell metagenomics reveals metabolic interactions within the superorganism composed of flagellate Streblomastix strix and complex community of Bacteroidetes bacteria on its surface.</title>
        <authorList>
            <person name="Treitli S.C."/>
            <person name="Kolisko M."/>
            <person name="Husnik F."/>
            <person name="Keeling P."/>
            <person name="Hampl V."/>
        </authorList>
    </citation>
    <scope>NUCLEOTIDE SEQUENCE</scope>
    <source>
        <strain evidence="1">STM</strain>
    </source>
</reference>
<dbReference type="AlphaFoldDB" id="A0A5J4QNC1"/>
<name>A0A5J4QNC1_9ZZZZ</name>
<proteinExistence type="predicted"/>
<gene>
    <name evidence="1" type="ORF">EZS27_028043</name>
</gene>